<dbReference type="GeneID" id="118348025"/>
<dbReference type="KEGG" id="jre:118348025"/>
<evidence type="ECO:0000313" key="1">
    <source>
        <dbReference type="Proteomes" id="UP000235220"/>
    </source>
</evidence>
<gene>
    <name evidence="2" type="primary">LOC118348025</name>
</gene>
<protein>
    <submittedName>
        <fullName evidence="2">Uncharacterized protein LOC118348025</fullName>
    </submittedName>
</protein>
<dbReference type="PANTHER" id="PTHR47150">
    <property type="entry name" value="OS12G0169200 PROTEIN"/>
    <property type="match status" value="1"/>
</dbReference>
<dbReference type="PANTHER" id="PTHR47150:SF7">
    <property type="entry name" value="NUCLEASE"/>
    <property type="match status" value="1"/>
</dbReference>
<dbReference type="InterPro" id="IPR006912">
    <property type="entry name" value="Harbinger_derived_prot"/>
</dbReference>
<keyword evidence="1" id="KW-1185">Reference proteome</keyword>
<proteinExistence type="predicted"/>
<reference evidence="2" key="1">
    <citation type="submission" date="2025-08" db="UniProtKB">
        <authorList>
            <consortium name="RefSeq"/>
        </authorList>
    </citation>
    <scope>IDENTIFICATION</scope>
    <source>
        <tissue evidence="2">Leaves</tissue>
    </source>
</reference>
<organism evidence="1 2">
    <name type="scientific">Juglans regia</name>
    <name type="common">English walnut</name>
    <dbReference type="NCBI Taxonomy" id="51240"/>
    <lineage>
        <taxon>Eukaryota</taxon>
        <taxon>Viridiplantae</taxon>
        <taxon>Streptophyta</taxon>
        <taxon>Embryophyta</taxon>
        <taxon>Tracheophyta</taxon>
        <taxon>Spermatophyta</taxon>
        <taxon>Magnoliopsida</taxon>
        <taxon>eudicotyledons</taxon>
        <taxon>Gunneridae</taxon>
        <taxon>Pentapetalae</taxon>
        <taxon>rosids</taxon>
        <taxon>fabids</taxon>
        <taxon>Fagales</taxon>
        <taxon>Juglandaceae</taxon>
        <taxon>Juglans</taxon>
    </lineage>
</organism>
<dbReference type="Pfam" id="PF04827">
    <property type="entry name" value="Plant_tran"/>
    <property type="match status" value="1"/>
</dbReference>
<dbReference type="InParanoid" id="A0A6P9EB46"/>
<accession>A0A6P9EB46</accession>
<sequence length="195" mass="22746">MACSFFRKFLTYLSSDDELDIVLNAETDGESSRYRGNCQHQKFIQRDHIQGHERLFLDYFAENSVEAYEPYFIQRRDNTGRLGFSSMQKITVAFRMLAYGVTGYFMDEYIRIRESIAIESLKKFYKTIEALIACIGSGKIVSLPGKRYFIFTEFAQGRAPRVNYTINDNDYTMGYYLADGIYLKWSMFVKTIPSP</sequence>
<dbReference type="RefSeq" id="XP_035544644.1">
    <property type="nucleotide sequence ID" value="XM_035688751.1"/>
</dbReference>
<dbReference type="Proteomes" id="UP000235220">
    <property type="component" value="Chromosome 3"/>
</dbReference>
<dbReference type="AlphaFoldDB" id="A0A6P9EB46"/>
<evidence type="ECO:0000313" key="2">
    <source>
        <dbReference type="RefSeq" id="XP_035544644.1"/>
    </source>
</evidence>
<dbReference type="OrthoDB" id="124998at2759"/>
<name>A0A6P9EB46_JUGRE</name>